<dbReference type="Gene3D" id="3.40.50.2300">
    <property type="match status" value="2"/>
</dbReference>
<comment type="subcellular location">
    <subcellularLocation>
        <location evidence="1">Cell envelope</location>
    </subcellularLocation>
</comment>
<evidence type="ECO:0000256" key="4">
    <source>
        <dbReference type="SAM" id="SignalP"/>
    </source>
</evidence>
<sequence length="347" mass="35963">MLFSKRLVVKRAVVSLVVSGCLAVSLAGCGSGDSAAKGGGSSAVGGGVSGKEIYLVGAGDVNPWTKVYNSVIVKRLQAEGAKVTYLQDPFDPQIEVQNLDRAIAAKPYAIMLLGLDYRALTPSLTRAKQAGIPVVNMTSPATPAGELMALSVESNNPELGKFAAQNVIDGLAAQGKTQGNVIAITGTAGTEMANLRIEAFRKELATVPGLNLVAVEDGNWDQATSQKIAQQLFAKYASQGGIQAAYGMADNQALGIIQAAKQAGLSVGGADGLVVSGSNCYQAGLEAIKAGEMFGTGTQSPITEANFTVDEALKFFNGEKVETTQYAPEERITKDNVQDAIDEGICP</sequence>
<dbReference type="PANTHER" id="PTHR46847">
    <property type="entry name" value="D-ALLOSE-BINDING PERIPLASMIC PROTEIN-RELATED"/>
    <property type="match status" value="1"/>
</dbReference>
<evidence type="ECO:0000256" key="3">
    <source>
        <dbReference type="ARBA" id="ARBA00022729"/>
    </source>
</evidence>
<dbReference type="Proteomes" id="UP000580910">
    <property type="component" value="Unassembled WGS sequence"/>
</dbReference>
<dbReference type="GO" id="GO:0030313">
    <property type="term" value="C:cell envelope"/>
    <property type="evidence" value="ECO:0007669"/>
    <property type="project" value="UniProtKB-SubCell"/>
</dbReference>
<dbReference type="InterPro" id="IPR028082">
    <property type="entry name" value="Peripla_BP_I"/>
</dbReference>
<organism evidence="6 8">
    <name type="scientific">Nocardioides ginsengisegetis</name>
    <dbReference type="NCBI Taxonomy" id="661491"/>
    <lineage>
        <taxon>Bacteria</taxon>
        <taxon>Bacillati</taxon>
        <taxon>Actinomycetota</taxon>
        <taxon>Actinomycetes</taxon>
        <taxon>Propionibacteriales</taxon>
        <taxon>Nocardioidaceae</taxon>
        <taxon>Nocardioides</taxon>
    </lineage>
</organism>
<gene>
    <name evidence="6" type="ORF">FB382_001568</name>
    <name evidence="7" type="ORF">FB382_001576</name>
</gene>
<protein>
    <submittedName>
        <fullName evidence="6">ABC-type sugar transport system substrate-binding protein</fullName>
    </submittedName>
</protein>
<evidence type="ECO:0000313" key="8">
    <source>
        <dbReference type="Proteomes" id="UP000580910"/>
    </source>
</evidence>
<evidence type="ECO:0000259" key="5">
    <source>
        <dbReference type="Pfam" id="PF13407"/>
    </source>
</evidence>
<proteinExistence type="inferred from homology"/>
<keyword evidence="3 4" id="KW-0732">Signal</keyword>
<accession>A0A7W3P9C3</accession>
<evidence type="ECO:0000256" key="2">
    <source>
        <dbReference type="ARBA" id="ARBA00007639"/>
    </source>
</evidence>
<dbReference type="RefSeq" id="WP_182538168.1">
    <property type="nucleotide sequence ID" value="NZ_JACGXA010000001.1"/>
</dbReference>
<evidence type="ECO:0000313" key="7">
    <source>
        <dbReference type="EMBL" id="MBA8803285.1"/>
    </source>
</evidence>
<dbReference type="SUPFAM" id="SSF53822">
    <property type="entry name" value="Periplasmic binding protein-like I"/>
    <property type="match status" value="1"/>
</dbReference>
<keyword evidence="6" id="KW-0813">Transport</keyword>
<dbReference type="PANTHER" id="PTHR46847:SF1">
    <property type="entry name" value="D-ALLOSE-BINDING PERIPLASMIC PROTEIN-RELATED"/>
    <property type="match status" value="1"/>
</dbReference>
<reference evidence="6 8" key="1">
    <citation type="submission" date="2020-07" db="EMBL/GenBank/DDBJ databases">
        <title>Sequencing the genomes of 1000 actinobacteria strains.</title>
        <authorList>
            <person name="Klenk H.-P."/>
        </authorList>
    </citation>
    <scope>NUCLEOTIDE SEQUENCE [LARGE SCALE GENOMIC DNA]</scope>
    <source>
        <strain evidence="6 8">DSM 21349</strain>
    </source>
</reference>
<feature type="signal peptide" evidence="4">
    <location>
        <begin position="1"/>
        <end position="27"/>
    </location>
</feature>
<dbReference type="Pfam" id="PF13407">
    <property type="entry name" value="Peripla_BP_4"/>
    <property type="match status" value="1"/>
</dbReference>
<dbReference type="PROSITE" id="PS51257">
    <property type="entry name" value="PROKAR_LIPOPROTEIN"/>
    <property type="match status" value="1"/>
</dbReference>
<dbReference type="GO" id="GO:0030246">
    <property type="term" value="F:carbohydrate binding"/>
    <property type="evidence" value="ECO:0007669"/>
    <property type="project" value="UniProtKB-ARBA"/>
</dbReference>
<dbReference type="EMBL" id="JACGXA010000001">
    <property type="protein sequence ID" value="MBA8803285.1"/>
    <property type="molecule type" value="Genomic_DNA"/>
</dbReference>
<evidence type="ECO:0000313" key="6">
    <source>
        <dbReference type="EMBL" id="MBA8803277.1"/>
    </source>
</evidence>
<feature type="chain" id="PRO_5044661754" evidence="4">
    <location>
        <begin position="28"/>
        <end position="347"/>
    </location>
</feature>
<dbReference type="EMBL" id="JACGXA010000001">
    <property type="protein sequence ID" value="MBA8803277.1"/>
    <property type="molecule type" value="Genomic_DNA"/>
</dbReference>
<feature type="domain" description="Periplasmic binding protein" evidence="5">
    <location>
        <begin position="53"/>
        <end position="320"/>
    </location>
</feature>
<dbReference type="AlphaFoldDB" id="A0A7W3P9C3"/>
<keyword evidence="6" id="KW-0762">Sugar transport</keyword>
<comment type="caution">
    <text evidence="6">The sequence shown here is derived from an EMBL/GenBank/DDBJ whole genome shotgun (WGS) entry which is preliminary data.</text>
</comment>
<keyword evidence="8" id="KW-1185">Reference proteome</keyword>
<dbReference type="InterPro" id="IPR025997">
    <property type="entry name" value="SBP_2_dom"/>
</dbReference>
<dbReference type="CDD" id="cd01536">
    <property type="entry name" value="PBP1_ABC_sugar_binding-like"/>
    <property type="match status" value="1"/>
</dbReference>
<name>A0A7W3P9C3_9ACTN</name>
<evidence type="ECO:0000256" key="1">
    <source>
        <dbReference type="ARBA" id="ARBA00004196"/>
    </source>
</evidence>
<comment type="similarity">
    <text evidence="2">Belongs to the bacterial solute-binding protein 2 family.</text>
</comment>